<dbReference type="AlphaFoldDB" id="A0A3B0TEK8"/>
<evidence type="ECO:0000313" key="3">
    <source>
        <dbReference type="EMBL" id="VAW16965.1"/>
    </source>
</evidence>
<dbReference type="EMBL" id="UOEO01000061">
    <property type="protein sequence ID" value="VAW16965.1"/>
    <property type="molecule type" value="Genomic_DNA"/>
</dbReference>
<dbReference type="InterPro" id="IPR018520">
    <property type="entry name" value="UPP_synth-like_CS"/>
</dbReference>
<gene>
    <name evidence="3" type="ORF">MNBD_ALPHA12-1149</name>
</gene>
<dbReference type="GO" id="GO:0008834">
    <property type="term" value="F:ditrans,polycis-undecaprenyl-diphosphate synthase [(2E,6E)-farnesyl-diphosphate specific] activity"/>
    <property type="evidence" value="ECO:0007669"/>
    <property type="project" value="UniProtKB-EC"/>
</dbReference>
<dbReference type="PANTHER" id="PTHR10291">
    <property type="entry name" value="DEHYDRODOLICHYL DIPHOSPHATE SYNTHASE FAMILY MEMBER"/>
    <property type="match status" value="1"/>
</dbReference>
<sequence>MKEKQAMSTETARIVPASAPLALRIPDHIGVTMDGNGRWAQSRGLPRAEGHREGIKALRRLVEYCIAFQVPYVTVFSFSSENWRRPKSEIEFIFKLLKKFVASDLESLIKNNVRVRIIGLRQGLEAGLQKIIAEVEKKTAHNTGLNLNVAFNYGGRSEVVEAAKKLAKLVLDGKLDANDIDEAVFSGALSTANMPDPDLMLRTGGEHRISNFLIWQSAYAELVFLDSYWPDFNEAKFIDALQKYSARQRRFGGVEVENEQK</sequence>
<accession>A0A3B0TEK8</accession>
<dbReference type="SUPFAM" id="SSF64005">
    <property type="entry name" value="Undecaprenyl diphosphate synthase"/>
    <property type="match status" value="1"/>
</dbReference>
<organism evidence="3">
    <name type="scientific">hydrothermal vent metagenome</name>
    <dbReference type="NCBI Taxonomy" id="652676"/>
    <lineage>
        <taxon>unclassified sequences</taxon>
        <taxon>metagenomes</taxon>
        <taxon>ecological metagenomes</taxon>
    </lineage>
</organism>
<comment type="cofactor">
    <cofactor evidence="1">
        <name>Mg(2+)</name>
        <dbReference type="ChEBI" id="CHEBI:18420"/>
    </cofactor>
</comment>
<dbReference type="InterPro" id="IPR001441">
    <property type="entry name" value="UPP_synth-like"/>
</dbReference>
<keyword evidence="2 3" id="KW-0808">Transferase</keyword>
<dbReference type="EC" id="2.5.1.31" evidence="3"/>
<dbReference type="GO" id="GO:0016094">
    <property type="term" value="P:polyprenol biosynthetic process"/>
    <property type="evidence" value="ECO:0007669"/>
    <property type="project" value="TreeGrafter"/>
</dbReference>
<dbReference type="FunFam" id="3.40.1180.10:FF:000001">
    <property type="entry name" value="(2E,6E)-farnesyl-diphosphate-specific ditrans,polycis-undecaprenyl-diphosphate synthase"/>
    <property type="match status" value="1"/>
</dbReference>
<dbReference type="NCBIfam" id="NF011405">
    <property type="entry name" value="PRK14830.1"/>
    <property type="match status" value="1"/>
</dbReference>
<evidence type="ECO:0000256" key="1">
    <source>
        <dbReference type="ARBA" id="ARBA00001946"/>
    </source>
</evidence>
<dbReference type="InterPro" id="IPR036424">
    <property type="entry name" value="UPP_synth-like_sf"/>
</dbReference>
<dbReference type="CDD" id="cd00475">
    <property type="entry name" value="Cis_IPPS"/>
    <property type="match status" value="1"/>
</dbReference>
<proteinExistence type="inferred from homology"/>
<dbReference type="HAMAP" id="MF_01139">
    <property type="entry name" value="ISPT"/>
    <property type="match status" value="1"/>
</dbReference>
<dbReference type="Pfam" id="PF01255">
    <property type="entry name" value="Prenyltransf"/>
    <property type="match status" value="1"/>
</dbReference>
<dbReference type="PROSITE" id="PS01066">
    <property type="entry name" value="UPP_SYNTHASE"/>
    <property type="match status" value="1"/>
</dbReference>
<name>A0A3B0TEK8_9ZZZZ</name>
<evidence type="ECO:0000256" key="2">
    <source>
        <dbReference type="ARBA" id="ARBA00022679"/>
    </source>
</evidence>
<reference evidence="3" key="1">
    <citation type="submission" date="2018-06" db="EMBL/GenBank/DDBJ databases">
        <authorList>
            <person name="Zhirakovskaya E."/>
        </authorList>
    </citation>
    <scope>NUCLEOTIDE SEQUENCE</scope>
</reference>
<dbReference type="Gene3D" id="3.40.1180.10">
    <property type="entry name" value="Decaprenyl diphosphate synthase-like"/>
    <property type="match status" value="1"/>
</dbReference>
<dbReference type="NCBIfam" id="TIGR00055">
    <property type="entry name" value="uppS"/>
    <property type="match status" value="1"/>
</dbReference>
<dbReference type="PANTHER" id="PTHR10291:SF0">
    <property type="entry name" value="DEHYDRODOLICHYL DIPHOSPHATE SYNTHASE 2"/>
    <property type="match status" value="1"/>
</dbReference>
<protein>
    <submittedName>
        <fullName evidence="3">Undecaprenyl diphosphate synthase</fullName>
        <ecNumber evidence="3">2.5.1.31</ecNumber>
    </submittedName>
</protein>